<proteinExistence type="predicted"/>
<dbReference type="GO" id="GO:0042941">
    <property type="term" value="P:D-alanine transmembrane transport"/>
    <property type="evidence" value="ECO:0007669"/>
    <property type="project" value="TreeGrafter"/>
</dbReference>
<dbReference type="Pfam" id="PF00005">
    <property type="entry name" value="ABC_tran"/>
    <property type="match status" value="1"/>
</dbReference>
<keyword evidence="2" id="KW-0547">Nucleotide-binding</keyword>
<dbReference type="CDD" id="cd03219">
    <property type="entry name" value="ABC_Mj1267_LivG_branched"/>
    <property type="match status" value="1"/>
</dbReference>
<dbReference type="AlphaFoldDB" id="A0A4Y7RHE7"/>
<keyword evidence="5" id="KW-0378">Hydrolase</keyword>
<dbReference type="SMART" id="SM00382">
    <property type="entry name" value="AAA"/>
    <property type="match status" value="1"/>
</dbReference>
<dbReference type="Proteomes" id="UP000298324">
    <property type="component" value="Unassembled WGS sequence"/>
</dbReference>
<reference evidence="5 6" key="1">
    <citation type="journal article" date="2018" name="Environ. Microbiol.">
        <title>Novel energy conservation strategies and behaviour of Pelotomaculum schinkii driving syntrophic propionate catabolism.</title>
        <authorList>
            <person name="Hidalgo-Ahumada C.A.P."/>
            <person name="Nobu M.K."/>
            <person name="Narihiro T."/>
            <person name="Tamaki H."/>
            <person name="Liu W.T."/>
            <person name="Kamagata Y."/>
            <person name="Stams A.J.M."/>
            <person name="Imachi H."/>
            <person name="Sousa D.Z."/>
        </authorList>
    </citation>
    <scope>NUCLEOTIDE SEQUENCE [LARGE SCALE GENOMIC DNA]</scope>
    <source>
        <strain evidence="5 6">HH</strain>
    </source>
</reference>
<dbReference type="PANTHER" id="PTHR45772">
    <property type="entry name" value="CONSERVED COMPONENT OF ABC TRANSPORTER FOR NATURAL AMINO ACIDS-RELATED"/>
    <property type="match status" value="1"/>
</dbReference>
<dbReference type="GO" id="GO:0005886">
    <property type="term" value="C:plasma membrane"/>
    <property type="evidence" value="ECO:0007669"/>
    <property type="project" value="TreeGrafter"/>
</dbReference>
<protein>
    <submittedName>
        <fullName evidence="5">Lipopolysaccharide export system ATP-binding protein LptB</fullName>
        <ecNumber evidence="5">3.6.3.-</ecNumber>
    </submittedName>
</protein>
<dbReference type="Pfam" id="PF12399">
    <property type="entry name" value="BCA_ABC_TP_C"/>
    <property type="match status" value="1"/>
</dbReference>
<organism evidence="5 6">
    <name type="scientific">Pelotomaculum schinkii</name>
    <dbReference type="NCBI Taxonomy" id="78350"/>
    <lineage>
        <taxon>Bacteria</taxon>
        <taxon>Bacillati</taxon>
        <taxon>Bacillota</taxon>
        <taxon>Clostridia</taxon>
        <taxon>Eubacteriales</taxon>
        <taxon>Desulfotomaculaceae</taxon>
        <taxon>Pelotomaculum</taxon>
    </lineage>
</organism>
<accession>A0A4Y7RHE7</accession>
<dbReference type="EC" id="3.6.3.-" evidence="5"/>
<dbReference type="GO" id="GO:1903806">
    <property type="term" value="P:L-isoleucine import across plasma membrane"/>
    <property type="evidence" value="ECO:0007669"/>
    <property type="project" value="TreeGrafter"/>
</dbReference>
<keyword evidence="3 5" id="KW-0067">ATP-binding</keyword>
<dbReference type="InterPro" id="IPR051120">
    <property type="entry name" value="ABC_AA/LPS_Transport"/>
</dbReference>
<dbReference type="SUPFAM" id="SSF52540">
    <property type="entry name" value="P-loop containing nucleoside triphosphate hydrolases"/>
    <property type="match status" value="1"/>
</dbReference>
<dbReference type="GO" id="GO:0015188">
    <property type="term" value="F:L-isoleucine transmembrane transporter activity"/>
    <property type="evidence" value="ECO:0007669"/>
    <property type="project" value="TreeGrafter"/>
</dbReference>
<evidence type="ECO:0000256" key="1">
    <source>
        <dbReference type="ARBA" id="ARBA00022448"/>
    </source>
</evidence>
<evidence type="ECO:0000256" key="2">
    <source>
        <dbReference type="ARBA" id="ARBA00022741"/>
    </source>
</evidence>
<dbReference type="InterPro" id="IPR032823">
    <property type="entry name" value="BCA_ABC_TP_C"/>
</dbReference>
<evidence type="ECO:0000313" key="6">
    <source>
        <dbReference type="Proteomes" id="UP000298324"/>
    </source>
</evidence>
<dbReference type="PANTHER" id="PTHR45772:SF7">
    <property type="entry name" value="AMINO ACID ABC TRANSPORTER ATP-BINDING PROTEIN"/>
    <property type="match status" value="1"/>
</dbReference>
<dbReference type="GO" id="GO:1903805">
    <property type="term" value="P:L-valine import across plasma membrane"/>
    <property type="evidence" value="ECO:0007669"/>
    <property type="project" value="TreeGrafter"/>
</dbReference>
<dbReference type="InterPro" id="IPR003439">
    <property type="entry name" value="ABC_transporter-like_ATP-bd"/>
</dbReference>
<dbReference type="GO" id="GO:0016887">
    <property type="term" value="F:ATP hydrolysis activity"/>
    <property type="evidence" value="ECO:0007669"/>
    <property type="project" value="InterPro"/>
</dbReference>
<evidence type="ECO:0000313" key="5">
    <source>
        <dbReference type="EMBL" id="TEB08414.1"/>
    </source>
</evidence>
<sequence length="245" mass="26665">MAGKMLELKNLTIKFGGLTALSELNFTLQEGEIAGLIGPNGAGKTTVFNLISGVYKPTGGEVIFRNEDITGLKPYQVCEKGIGRTFQVVKPFANKSVLYNVMVGAFLRTGDRGKCREKALAVLEQVGLYDKRDVLSKNLTIVDRKRLEVAKALATEPKLLLLDEVLAGLNPTEVEEAVALIRNIHRTGVSILLIEHVLQAAMALSHRIMVLDYGKKIAEGTPQEVTSNPEVIKAYLGDKYGAVND</sequence>
<keyword evidence="6" id="KW-1185">Reference proteome</keyword>
<keyword evidence="1" id="KW-0813">Transport</keyword>
<dbReference type="GO" id="GO:0015808">
    <property type="term" value="P:L-alanine transport"/>
    <property type="evidence" value="ECO:0007669"/>
    <property type="project" value="TreeGrafter"/>
</dbReference>
<dbReference type="GO" id="GO:0005524">
    <property type="term" value="F:ATP binding"/>
    <property type="evidence" value="ECO:0007669"/>
    <property type="project" value="UniProtKB-KW"/>
</dbReference>
<dbReference type="GO" id="GO:0005304">
    <property type="term" value="F:L-valine transmembrane transporter activity"/>
    <property type="evidence" value="ECO:0007669"/>
    <property type="project" value="TreeGrafter"/>
</dbReference>
<dbReference type="InterPro" id="IPR027417">
    <property type="entry name" value="P-loop_NTPase"/>
</dbReference>
<dbReference type="FunFam" id="3.40.50.300:FF:000421">
    <property type="entry name" value="Branched-chain amino acid ABC transporter ATP-binding protein"/>
    <property type="match status" value="1"/>
</dbReference>
<comment type="caution">
    <text evidence="5">The sequence shown here is derived from an EMBL/GenBank/DDBJ whole genome shotgun (WGS) entry which is preliminary data.</text>
</comment>
<gene>
    <name evidence="5" type="primary">lptB_4</name>
    <name evidence="5" type="ORF">Psch_01977</name>
</gene>
<evidence type="ECO:0000256" key="3">
    <source>
        <dbReference type="ARBA" id="ARBA00022840"/>
    </source>
</evidence>
<feature type="domain" description="ABC transporter" evidence="4">
    <location>
        <begin position="6"/>
        <end position="238"/>
    </location>
</feature>
<dbReference type="PROSITE" id="PS50893">
    <property type="entry name" value="ABC_TRANSPORTER_2"/>
    <property type="match status" value="1"/>
</dbReference>
<evidence type="ECO:0000259" key="4">
    <source>
        <dbReference type="PROSITE" id="PS50893"/>
    </source>
</evidence>
<dbReference type="GO" id="GO:0015192">
    <property type="term" value="F:L-phenylalanine transmembrane transporter activity"/>
    <property type="evidence" value="ECO:0007669"/>
    <property type="project" value="TreeGrafter"/>
</dbReference>
<dbReference type="InterPro" id="IPR003593">
    <property type="entry name" value="AAA+_ATPase"/>
</dbReference>
<dbReference type="Gene3D" id="3.40.50.300">
    <property type="entry name" value="P-loop containing nucleotide triphosphate hydrolases"/>
    <property type="match status" value="1"/>
</dbReference>
<name>A0A4Y7RHE7_9FIRM</name>
<dbReference type="RefSeq" id="WP_243124001.1">
    <property type="nucleotide sequence ID" value="NZ_QFGA01000001.1"/>
</dbReference>
<dbReference type="EMBL" id="QFGA01000001">
    <property type="protein sequence ID" value="TEB08414.1"/>
    <property type="molecule type" value="Genomic_DNA"/>
</dbReference>